<dbReference type="GO" id="GO:0005886">
    <property type="term" value="C:plasma membrane"/>
    <property type="evidence" value="ECO:0007669"/>
    <property type="project" value="UniProtKB-SubCell"/>
</dbReference>
<name>A0A8J2Z9L5_9PROT</name>
<dbReference type="EMBL" id="BMKS01000003">
    <property type="protein sequence ID" value="GGG25196.1"/>
    <property type="molecule type" value="Genomic_DNA"/>
</dbReference>
<feature type="transmembrane region" description="Helical" evidence="9">
    <location>
        <begin position="349"/>
        <end position="370"/>
    </location>
</feature>
<feature type="transmembrane region" description="Helical" evidence="9">
    <location>
        <begin position="117"/>
        <end position="148"/>
    </location>
</feature>
<evidence type="ECO:0000256" key="2">
    <source>
        <dbReference type="ARBA" id="ARBA00022475"/>
    </source>
</evidence>
<evidence type="ECO:0000256" key="7">
    <source>
        <dbReference type="ARBA" id="ARBA00023136"/>
    </source>
</evidence>
<evidence type="ECO:0000256" key="3">
    <source>
        <dbReference type="ARBA" id="ARBA00022676"/>
    </source>
</evidence>
<evidence type="ECO:0000259" key="10">
    <source>
        <dbReference type="Pfam" id="PF13231"/>
    </source>
</evidence>
<dbReference type="GO" id="GO:0016763">
    <property type="term" value="F:pentosyltransferase activity"/>
    <property type="evidence" value="ECO:0007669"/>
    <property type="project" value="TreeGrafter"/>
</dbReference>
<keyword evidence="6 9" id="KW-1133">Transmembrane helix</keyword>
<evidence type="ECO:0000313" key="11">
    <source>
        <dbReference type="EMBL" id="GGG25196.1"/>
    </source>
</evidence>
<feature type="region of interest" description="Disordered" evidence="8">
    <location>
        <begin position="7"/>
        <end position="27"/>
    </location>
</feature>
<evidence type="ECO:0000256" key="4">
    <source>
        <dbReference type="ARBA" id="ARBA00022679"/>
    </source>
</evidence>
<accession>A0A8J2Z9L5</accession>
<protein>
    <recommendedName>
        <fullName evidence="10">Glycosyltransferase RgtA/B/C/D-like domain-containing protein</fullName>
    </recommendedName>
</protein>
<sequence>MLRLLRARAGRRVRRPSFQPPDAAPMSIVRPTAGAAAEDARAGSAVAAPPAPGAAPAAAVATPLILLAAALALRALGFVPAVIDTDEGLYILQARAWLRGGWPLVAVWDMHPVGGPALLTLAMAVLGEGVGAVRLFGAVAVALTGWALHGAARAAGAPHGVALGAGLLYVAHSVLLGGLATNTEVLLAPFVAAAMALGVRGAARALERGAAPRWRDLVATGLLVGAALTVKPVAVPEGSLAFLLLTAPAWRRGALPWRRGLAMAAAYAALCAAPTALFALAYALHGAFWEFLDGSFLAPLRYGGERLDPGTAAWQVGTAMLGLAWLFVMAALAPLPARRGAAEEGWARRLGAVGALWFVAASLAVAMPGMFFEHYFLLWLPPLALLAACGAWRLATCCIAPPPRRAGLAFALVIAALSVDAWLGDAVPRMQRGVGLREPDPVRGVAAALAAAVPRGAPVLVANYHPVVHALADVGLATRYVFPAQLTGRYGAVAGIDMDAEVARVLASRPAAIVVDRGWWTAMRPTVRAMLEEALAQDYAIAATVMEERGPVEIWRRR</sequence>
<gene>
    <name evidence="11" type="ORF">GCM10010964_11520</name>
</gene>
<keyword evidence="12" id="KW-1185">Reference proteome</keyword>
<evidence type="ECO:0000256" key="5">
    <source>
        <dbReference type="ARBA" id="ARBA00022692"/>
    </source>
</evidence>
<evidence type="ECO:0000256" key="6">
    <source>
        <dbReference type="ARBA" id="ARBA00022989"/>
    </source>
</evidence>
<keyword evidence="7 9" id="KW-0472">Membrane</keyword>
<comment type="caution">
    <text evidence="11">The sequence shown here is derived from an EMBL/GenBank/DDBJ whole genome shotgun (WGS) entry which is preliminary data.</text>
</comment>
<feature type="transmembrane region" description="Helical" evidence="9">
    <location>
        <begin position="376"/>
        <end position="394"/>
    </location>
</feature>
<feature type="transmembrane region" description="Helical" evidence="9">
    <location>
        <begin position="64"/>
        <end position="83"/>
    </location>
</feature>
<dbReference type="InterPro" id="IPR050297">
    <property type="entry name" value="LipidA_mod_glycosyltrf_83"/>
</dbReference>
<proteinExistence type="predicted"/>
<dbReference type="PANTHER" id="PTHR33908">
    <property type="entry name" value="MANNOSYLTRANSFERASE YKCB-RELATED"/>
    <property type="match status" value="1"/>
</dbReference>
<feature type="transmembrane region" description="Helical" evidence="9">
    <location>
        <begin position="312"/>
        <end position="337"/>
    </location>
</feature>
<keyword evidence="3" id="KW-0328">Glycosyltransferase</keyword>
<comment type="subcellular location">
    <subcellularLocation>
        <location evidence="1">Cell membrane</location>
        <topology evidence="1">Multi-pass membrane protein</topology>
    </subcellularLocation>
</comment>
<feature type="transmembrane region" description="Helical" evidence="9">
    <location>
        <begin position="160"/>
        <end position="180"/>
    </location>
</feature>
<reference evidence="11 12" key="1">
    <citation type="journal article" date="2014" name="Int. J. Syst. Evol. Microbiol.">
        <title>Complete genome sequence of Corynebacterium casei LMG S-19264T (=DSM 44701T), isolated from a smear-ripened cheese.</title>
        <authorList>
            <consortium name="US DOE Joint Genome Institute (JGI-PGF)"/>
            <person name="Walter F."/>
            <person name="Albersmeier A."/>
            <person name="Kalinowski J."/>
            <person name="Ruckert C."/>
        </authorList>
    </citation>
    <scope>NUCLEOTIDE SEQUENCE [LARGE SCALE GENOMIC DNA]</scope>
    <source>
        <strain evidence="11 12">CGMCC 1.16330</strain>
    </source>
</reference>
<feature type="transmembrane region" description="Helical" evidence="9">
    <location>
        <begin position="261"/>
        <end position="284"/>
    </location>
</feature>
<feature type="transmembrane region" description="Helical" evidence="9">
    <location>
        <begin position="406"/>
        <end position="424"/>
    </location>
</feature>
<dbReference type="InterPro" id="IPR038731">
    <property type="entry name" value="RgtA/B/C-like"/>
</dbReference>
<feature type="domain" description="Glycosyltransferase RgtA/B/C/D-like" evidence="10">
    <location>
        <begin position="111"/>
        <end position="269"/>
    </location>
</feature>
<dbReference type="GO" id="GO:0009103">
    <property type="term" value="P:lipopolysaccharide biosynthetic process"/>
    <property type="evidence" value="ECO:0007669"/>
    <property type="project" value="UniProtKB-ARBA"/>
</dbReference>
<feature type="transmembrane region" description="Helical" evidence="9">
    <location>
        <begin position="186"/>
        <end position="203"/>
    </location>
</feature>
<keyword evidence="5 9" id="KW-0812">Transmembrane</keyword>
<dbReference type="AlphaFoldDB" id="A0A8J2Z9L5"/>
<evidence type="ECO:0000313" key="12">
    <source>
        <dbReference type="Proteomes" id="UP000597507"/>
    </source>
</evidence>
<keyword evidence="2" id="KW-1003">Cell membrane</keyword>
<organism evidence="11 12">
    <name type="scientific">Caldovatus sediminis</name>
    <dbReference type="NCBI Taxonomy" id="2041189"/>
    <lineage>
        <taxon>Bacteria</taxon>
        <taxon>Pseudomonadati</taxon>
        <taxon>Pseudomonadota</taxon>
        <taxon>Alphaproteobacteria</taxon>
        <taxon>Acetobacterales</taxon>
        <taxon>Roseomonadaceae</taxon>
        <taxon>Caldovatus</taxon>
    </lineage>
</organism>
<evidence type="ECO:0000256" key="8">
    <source>
        <dbReference type="SAM" id="MobiDB-lite"/>
    </source>
</evidence>
<keyword evidence="4" id="KW-0808">Transferase</keyword>
<dbReference type="Pfam" id="PF13231">
    <property type="entry name" value="PMT_2"/>
    <property type="match status" value="1"/>
</dbReference>
<evidence type="ECO:0000256" key="9">
    <source>
        <dbReference type="SAM" id="Phobius"/>
    </source>
</evidence>
<dbReference type="PANTHER" id="PTHR33908:SF11">
    <property type="entry name" value="MEMBRANE PROTEIN"/>
    <property type="match status" value="1"/>
</dbReference>
<dbReference type="Proteomes" id="UP000597507">
    <property type="component" value="Unassembled WGS sequence"/>
</dbReference>
<evidence type="ECO:0000256" key="1">
    <source>
        <dbReference type="ARBA" id="ARBA00004651"/>
    </source>
</evidence>